<dbReference type="SUPFAM" id="SSF48613">
    <property type="entry name" value="Heme oxygenase-like"/>
    <property type="match status" value="1"/>
</dbReference>
<dbReference type="InterPro" id="IPR016084">
    <property type="entry name" value="Haem_Oase-like_multi-hlx"/>
</dbReference>
<proteinExistence type="predicted"/>
<name>A0A0F9F934_9ZZZZ</name>
<accession>A0A0F9F934</accession>
<dbReference type="Pfam" id="PF03070">
    <property type="entry name" value="TENA_THI-4"/>
    <property type="match status" value="1"/>
</dbReference>
<comment type="caution">
    <text evidence="2">The sequence shown here is derived from an EMBL/GenBank/DDBJ whole genome shotgun (WGS) entry which is preliminary data.</text>
</comment>
<reference evidence="2" key="1">
    <citation type="journal article" date="2015" name="Nature">
        <title>Complex archaea that bridge the gap between prokaryotes and eukaryotes.</title>
        <authorList>
            <person name="Spang A."/>
            <person name="Saw J.H."/>
            <person name="Jorgensen S.L."/>
            <person name="Zaremba-Niedzwiedzka K."/>
            <person name="Martijn J."/>
            <person name="Lind A.E."/>
            <person name="van Eijk R."/>
            <person name="Schleper C."/>
            <person name="Guy L."/>
            <person name="Ettema T.J."/>
        </authorList>
    </citation>
    <scope>NUCLEOTIDE SEQUENCE</scope>
</reference>
<organism evidence="2">
    <name type="scientific">marine sediment metagenome</name>
    <dbReference type="NCBI Taxonomy" id="412755"/>
    <lineage>
        <taxon>unclassified sequences</taxon>
        <taxon>metagenomes</taxon>
        <taxon>ecological metagenomes</taxon>
    </lineage>
</organism>
<gene>
    <name evidence="2" type="ORF">LCGC14_1981330</name>
</gene>
<dbReference type="EMBL" id="LAZR01022177">
    <property type="protein sequence ID" value="KKL82783.1"/>
    <property type="molecule type" value="Genomic_DNA"/>
</dbReference>
<evidence type="ECO:0000313" key="2">
    <source>
        <dbReference type="EMBL" id="KKL82783.1"/>
    </source>
</evidence>
<dbReference type="AlphaFoldDB" id="A0A0F9F934"/>
<evidence type="ECO:0000259" key="1">
    <source>
        <dbReference type="Pfam" id="PF03070"/>
    </source>
</evidence>
<dbReference type="Gene3D" id="1.20.910.10">
    <property type="entry name" value="Heme oxygenase-like"/>
    <property type="match status" value="1"/>
</dbReference>
<protein>
    <recommendedName>
        <fullName evidence="1">Thiaminase-2/PQQC domain-containing protein</fullName>
    </recommendedName>
</protein>
<feature type="non-terminal residue" evidence="2">
    <location>
        <position position="234"/>
    </location>
</feature>
<sequence length="234" mass="25051">MADARELIAETRAQLKAVEDKLFAHPYLSAVEEGRITKEKLRLFAGEQYYIINSDLRSVALLVSRQGHGPNREFFLGALQGEAAAGDALLAFARALEMSEDDLRAYEPMPGCQAYPAYVAWLAVYGSAADFAAAFLVNLPAWGSSCARMSAALKGKHGLSSEAVAFFDLFAAPATEFEAATKVMDAETLDLSDSMQTDLHEAAKLFGADAQIVGISSMDAVEGMTNLLKAGQSV</sequence>
<feature type="domain" description="Thiaminase-2/PQQC" evidence="1">
    <location>
        <begin position="13"/>
        <end position="156"/>
    </location>
</feature>
<dbReference type="InterPro" id="IPR004305">
    <property type="entry name" value="Thiaminase-2/PQQC"/>
</dbReference>